<dbReference type="InParanoid" id="A0A7M7NYY7"/>
<evidence type="ECO:0000256" key="3">
    <source>
        <dbReference type="SAM" id="MobiDB-lite"/>
    </source>
</evidence>
<feature type="compositionally biased region" description="Polar residues" evidence="3">
    <location>
        <begin position="30"/>
        <end position="66"/>
    </location>
</feature>
<reference evidence="6" key="1">
    <citation type="submission" date="2015-02" db="EMBL/GenBank/DDBJ databases">
        <title>Genome sequencing for Strongylocentrotus purpuratus.</title>
        <authorList>
            <person name="Murali S."/>
            <person name="Liu Y."/>
            <person name="Vee V."/>
            <person name="English A."/>
            <person name="Wang M."/>
            <person name="Skinner E."/>
            <person name="Han Y."/>
            <person name="Muzny D.M."/>
            <person name="Worley K.C."/>
            <person name="Gibbs R.A."/>
        </authorList>
    </citation>
    <scope>NUCLEOTIDE SEQUENCE</scope>
</reference>
<dbReference type="FunFam" id="3.30.505.10:FF:000016">
    <property type="entry name" value="B-cell linker protein isoform 2"/>
    <property type="match status" value="1"/>
</dbReference>
<dbReference type="RefSeq" id="XP_030841368.1">
    <property type="nucleotide sequence ID" value="XM_030985508.1"/>
</dbReference>
<feature type="region of interest" description="Disordered" evidence="3">
    <location>
        <begin position="1"/>
        <end position="228"/>
    </location>
</feature>
<evidence type="ECO:0000256" key="1">
    <source>
        <dbReference type="ARBA" id="ARBA00022999"/>
    </source>
</evidence>
<name>A0A7M7NYY7_STRPU</name>
<dbReference type="GO" id="GO:0005737">
    <property type="term" value="C:cytoplasm"/>
    <property type="evidence" value="ECO:0007669"/>
    <property type="project" value="UniProtKB-ARBA"/>
</dbReference>
<keyword evidence="1 2" id="KW-0727">SH2 domain</keyword>
<evidence type="ECO:0000313" key="5">
    <source>
        <dbReference type="EnsemblMetazoa" id="XP_030841368"/>
    </source>
</evidence>
<protein>
    <recommendedName>
        <fullName evidence="4">SH2 domain-containing protein</fullName>
    </recommendedName>
</protein>
<dbReference type="OMA" id="VHQINER"/>
<reference evidence="5" key="2">
    <citation type="submission" date="2021-01" db="UniProtKB">
        <authorList>
            <consortium name="EnsemblMetazoa"/>
        </authorList>
    </citation>
    <scope>IDENTIFICATION</scope>
</reference>
<sequence>MPVFPNGTESARPESSRSPPRAKRIPTIPPSTIDNENENGNASSDTTSRLVQNMKNRFEVDNNNTDSARRPAPRAKIGYKPTPSSPTHTPSSVVQRPVTKGGNSVPRKPGIPPSTSSTASVSSVSSSSSSGSESGPPARQRKEPWKSESWKSEMPPLPQGTRRPSQPQLPMPNQSSVHQINERLAPSQPAKPAPSGSRAPPSPSRVHVPPAQPQQVNELEGHPWYNGGIGRQESEKYLHQCRKDGAFIVRNSTRGDPANPYSLALWFNGRVRNLQIRKRKDQRYALGSRKDNELAFDTPVQLIEHHMTNSLILAQDEGKTILKVGVPIY</sequence>
<dbReference type="Gene3D" id="3.30.505.10">
    <property type="entry name" value="SH2 domain"/>
    <property type="match status" value="1"/>
</dbReference>
<dbReference type="OrthoDB" id="10044490at2759"/>
<dbReference type="EnsemblMetazoa" id="XM_030985508">
    <property type="protein sequence ID" value="XP_030841368"/>
    <property type="gene ID" value="LOC115918627"/>
</dbReference>
<organism evidence="5 6">
    <name type="scientific">Strongylocentrotus purpuratus</name>
    <name type="common">Purple sea urchin</name>
    <dbReference type="NCBI Taxonomy" id="7668"/>
    <lineage>
        <taxon>Eukaryota</taxon>
        <taxon>Metazoa</taxon>
        <taxon>Echinodermata</taxon>
        <taxon>Eleutherozoa</taxon>
        <taxon>Echinozoa</taxon>
        <taxon>Echinoidea</taxon>
        <taxon>Euechinoidea</taxon>
        <taxon>Echinacea</taxon>
        <taxon>Camarodonta</taxon>
        <taxon>Echinidea</taxon>
        <taxon>Strongylocentrotidae</taxon>
        <taxon>Strongylocentrotus</taxon>
    </lineage>
</organism>
<dbReference type="InterPro" id="IPR036860">
    <property type="entry name" value="SH2_dom_sf"/>
</dbReference>
<evidence type="ECO:0000313" key="6">
    <source>
        <dbReference type="Proteomes" id="UP000007110"/>
    </source>
</evidence>
<feature type="domain" description="SH2" evidence="4">
    <location>
        <begin position="224"/>
        <end position="328"/>
    </location>
</feature>
<feature type="compositionally biased region" description="Polar residues" evidence="3">
    <location>
        <begin position="162"/>
        <end position="179"/>
    </location>
</feature>
<dbReference type="InterPro" id="IPR000980">
    <property type="entry name" value="SH2"/>
</dbReference>
<evidence type="ECO:0000256" key="2">
    <source>
        <dbReference type="PROSITE-ProRule" id="PRU00191"/>
    </source>
</evidence>
<dbReference type="PRINTS" id="PR00401">
    <property type="entry name" value="SH2DOMAIN"/>
</dbReference>
<dbReference type="PANTHER" id="PTHR14098">
    <property type="entry name" value="SH2 DOMAIN CONTAINING PROTEIN"/>
    <property type="match status" value="1"/>
</dbReference>
<dbReference type="InterPro" id="IPR051751">
    <property type="entry name" value="Immunoreceptor_sig_adapters"/>
</dbReference>
<dbReference type="SUPFAM" id="SSF55550">
    <property type="entry name" value="SH2 domain"/>
    <property type="match status" value="1"/>
</dbReference>
<dbReference type="AlphaFoldDB" id="A0A7M7NYY7"/>
<dbReference type="GO" id="GO:0035556">
    <property type="term" value="P:intracellular signal transduction"/>
    <property type="evidence" value="ECO:0000318"/>
    <property type="project" value="GO_Central"/>
</dbReference>
<feature type="compositionally biased region" description="Low complexity" evidence="3">
    <location>
        <begin position="81"/>
        <end position="92"/>
    </location>
</feature>
<evidence type="ECO:0000259" key="4">
    <source>
        <dbReference type="PROSITE" id="PS50001"/>
    </source>
</evidence>
<dbReference type="GO" id="GO:0007169">
    <property type="term" value="P:cell surface receptor protein tyrosine kinase signaling pathway"/>
    <property type="evidence" value="ECO:0000318"/>
    <property type="project" value="GO_Central"/>
</dbReference>
<dbReference type="SMART" id="SM00252">
    <property type="entry name" value="SH2"/>
    <property type="match status" value="1"/>
</dbReference>
<proteinExistence type="predicted"/>
<dbReference type="PANTHER" id="PTHR14098:SF14">
    <property type="entry name" value="SH2 DOMAIN-CONTAINING PROTEIN"/>
    <property type="match status" value="1"/>
</dbReference>
<feature type="compositionally biased region" description="Low complexity" evidence="3">
    <location>
        <begin position="113"/>
        <end position="138"/>
    </location>
</feature>
<dbReference type="Proteomes" id="UP000007110">
    <property type="component" value="Unassembled WGS sequence"/>
</dbReference>
<keyword evidence="6" id="KW-1185">Reference proteome</keyword>
<accession>A0A7M7NYY7</accession>
<feature type="compositionally biased region" description="Basic and acidic residues" evidence="3">
    <location>
        <begin position="140"/>
        <end position="151"/>
    </location>
</feature>
<dbReference type="PROSITE" id="PS50001">
    <property type="entry name" value="SH2"/>
    <property type="match status" value="1"/>
</dbReference>
<dbReference type="KEGG" id="spu:115918627"/>
<dbReference type="GeneID" id="115918627"/>
<dbReference type="Pfam" id="PF00017">
    <property type="entry name" value="SH2"/>
    <property type="match status" value="1"/>
</dbReference>